<evidence type="ECO:0000256" key="1">
    <source>
        <dbReference type="SAM" id="Phobius"/>
    </source>
</evidence>
<dbReference type="Proteomes" id="UP000245695">
    <property type="component" value="Chromosome 1"/>
</dbReference>
<proteinExistence type="predicted"/>
<dbReference type="RefSeq" id="WP_092925334.1">
    <property type="nucleotide sequence ID" value="NZ_FJTZ01000012.1"/>
</dbReference>
<keyword evidence="1" id="KW-1133">Transmembrane helix</keyword>
<feature type="transmembrane region" description="Helical" evidence="1">
    <location>
        <begin position="46"/>
        <end position="67"/>
    </location>
</feature>
<gene>
    <name evidence="2" type="ORF">FRIFI_1668</name>
</gene>
<dbReference type="InterPro" id="IPR011737">
    <property type="entry name" value="CHP02206_TP0381"/>
</dbReference>
<feature type="transmembrane region" description="Helical" evidence="1">
    <location>
        <begin position="165"/>
        <end position="184"/>
    </location>
</feature>
<feature type="transmembrane region" description="Helical" evidence="1">
    <location>
        <begin position="109"/>
        <end position="128"/>
    </location>
</feature>
<feature type="transmembrane region" description="Helical" evidence="1">
    <location>
        <begin position="20"/>
        <end position="39"/>
    </location>
</feature>
<dbReference type="KEGG" id="rhom:FRIFI_1668"/>
<dbReference type="EMBL" id="LN650648">
    <property type="protein sequence ID" value="CEI73201.1"/>
    <property type="molecule type" value="Genomic_DNA"/>
</dbReference>
<feature type="transmembrane region" description="Helical" evidence="1">
    <location>
        <begin position="79"/>
        <end position="97"/>
    </location>
</feature>
<accession>A0A2P2BS51</accession>
<protein>
    <submittedName>
        <fullName evidence="2">TIGR02206 protein</fullName>
    </submittedName>
</protein>
<keyword evidence="3" id="KW-1185">Reference proteome</keyword>
<keyword evidence="1" id="KW-0472">Membrane</keyword>
<dbReference type="NCBIfam" id="TIGR02206">
    <property type="entry name" value="intg_mem_TP0381"/>
    <property type="match status" value="1"/>
</dbReference>
<dbReference type="Pfam" id="PF14808">
    <property type="entry name" value="TMEM164"/>
    <property type="match status" value="1"/>
</dbReference>
<keyword evidence="1" id="KW-0812">Transmembrane</keyword>
<feature type="transmembrane region" description="Helical" evidence="1">
    <location>
        <begin position="134"/>
        <end position="153"/>
    </location>
</feature>
<name>A0A2P2BS51_9FIRM</name>
<dbReference type="AlphaFoldDB" id="A0A2P2BS51"/>
<evidence type="ECO:0000313" key="3">
    <source>
        <dbReference type="Proteomes" id="UP000245695"/>
    </source>
</evidence>
<evidence type="ECO:0000313" key="2">
    <source>
        <dbReference type="EMBL" id="CEI73201.1"/>
    </source>
</evidence>
<feature type="transmembrane region" description="Helical" evidence="1">
    <location>
        <begin position="204"/>
        <end position="226"/>
    </location>
</feature>
<organism evidence="2 3">
    <name type="scientific">Romboutsia hominis</name>
    <dbReference type="NCBI Taxonomy" id="1507512"/>
    <lineage>
        <taxon>Bacteria</taxon>
        <taxon>Bacillati</taxon>
        <taxon>Bacillota</taxon>
        <taxon>Clostridia</taxon>
        <taxon>Peptostreptococcales</taxon>
        <taxon>Peptostreptococcaceae</taxon>
        <taxon>Romboutsia</taxon>
    </lineage>
</organism>
<sequence>MGKFYYFFRTSTEQNNFVNFGIIHIILLLIAFFGSLLIIKSKKESRLFEVFTGSILLVQQLTLYLWYFVGNYNFIREGLPLFHCRIAILMLAIGLIFKKDFICKMGSYWGMFGSISALIFLGLDPFSFPHITQFSYFIGHILLLWGSVYLLFVKKIGMSKDDFKKILITTNLYHIVIFFVDRTINANYAYMKSSPIGIGNNLNPFLYGFIVMMIFNIVLSIEYIIINKKEDSSVEEFYEVA</sequence>
<reference evidence="2 3" key="1">
    <citation type="submission" date="2014-09" db="EMBL/GenBank/DDBJ databases">
        <authorList>
            <person name="Hornung B.V."/>
        </authorList>
    </citation>
    <scope>NUCLEOTIDE SEQUENCE [LARGE SCALE GENOMIC DNA]</scope>
    <source>
        <strain evidence="2 3">FRIFI</strain>
    </source>
</reference>